<organism evidence="3">
    <name type="scientific">mine drainage metagenome</name>
    <dbReference type="NCBI Taxonomy" id="410659"/>
    <lineage>
        <taxon>unclassified sequences</taxon>
        <taxon>metagenomes</taxon>
        <taxon>ecological metagenomes</taxon>
    </lineage>
</organism>
<dbReference type="EMBL" id="AUZZ01009692">
    <property type="protein sequence ID" value="EQD32998.1"/>
    <property type="molecule type" value="Genomic_DNA"/>
</dbReference>
<protein>
    <submittedName>
        <fullName evidence="3">Short-chain dehydrogenase/reductase SDR</fullName>
    </submittedName>
</protein>
<evidence type="ECO:0000256" key="1">
    <source>
        <dbReference type="ARBA" id="ARBA00006484"/>
    </source>
</evidence>
<dbReference type="InterPro" id="IPR002347">
    <property type="entry name" value="SDR_fam"/>
</dbReference>
<evidence type="ECO:0000256" key="2">
    <source>
        <dbReference type="ARBA" id="ARBA00023002"/>
    </source>
</evidence>
<evidence type="ECO:0000313" key="3">
    <source>
        <dbReference type="EMBL" id="EQD32998.1"/>
    </source>
</evidence>
<dbReference type="PANTHER" id="PTHR44196">
    <property type="entry name" value="DEHYDROGENASE/REDUCTASE SDR FAMILY MEMBER 7B"/>
    <property type="match status" value="1"/>
</dbReference>
<dbReference type="InterPro" id="IPR036291">
    <property type="entry name" value="NAD(P)-bd_dom_sf"/>
</dbReference>
<dbReference type="SUPFAM" id="SSF51735">
    <property type="entry name" value="NAD(P)-binding Rossmann-fold domains"/>
    <property type="match status" value="1"/>
</dbReference>
<dbReference type="GO" id="GO:0016491">
    <property type="term" value="F:oxidoreductase activity"/>
    <property type="evidence" value="ECO:0007669"/>
    <property type="project" value="UniProtKB-KW"/>
</dbReference>
<dbReference type="PRINTS" id="PR00081">
    <property type="entry name" value="GDHRDH"/>
</dbReference>
<comment type="caution">
    <text evidence="3">The sequence shown here is derived from an EMBL/GenBank/DDBJ whole genome shotgun (WGS) entry which is preliminary data.</text>
</comment>
<reference evidence="3" key="1">
    <citation type="submission" date="2013-08" db="EMBL/GenBank/DDBJ databases">
        <authorList>
            <person name="Mendez C."/>
            <person name="Richter M."/>
            <person name="Ferrer M."/>
            <person name="Sanchez J."/>
        </authorList>
    </citation>
    <scope>NUCLEOTIDE SEQUENCE</scope>
</reference>
<reference evidence="3" key="2">
    <citation type="journal article" date="2014" name="ISME J.">
        <title>Microbial stratification in low pH oxic and suboxic macroscopic growths along an acid mine drainage.</title>
        <authorList>
            <person name="Mendez-Garcia C."/>
            <person name="Mesa V."/>
            <person name="Sprenger R.R."/>
            <person name="Richter M."/>
            <person name="Diez M.S."/>
            <person name="Solano J."/>
            <person name="Bargiela R."/>
            <person name="Golyshina O.V."/>
            <person name="Manteca A."/>
            <person name="Ramos J.L."/>
            <person name="Gallego J.R."/>
            <person name="Llorente I."/>
            <person name="Martins Dos Santos V.A."/>
            <person name="Jensen O.N."/>
            <person name="Pelaez A.I."/>
            <person name="Sanchez J."/>
            <person name="Ferrer M."/>
        </authorList>
    </citation>
    <scope>NUCLEOTIDE SEQUENCE</scope>
</reference>
<dbReference type="PROSITE" id="PS00061">
    <property type="entry name" value="ADH_SHORT"/>
    <property type="match status" value="1"/>
</dbReference>
<gene>
    <name evidence="3" type="ORF">B2A_13393</name>
</gene>
<comment type="similarity">
    <text evidence="1">Belongs to the short-chain dehydrogenases/reductases (SDR) family.</text>
</comment>
<proteinExistence type="inferred from homology"/>
<dbReference type="PANTHER" id="PTHR44196:SF1">
    <property type="entry name" value="DEHYDROGENASE_REDUCTASE SDR FAMILY MEMBER 7B"/>
    <property type="match status" value="1"/>
</dbReference>
<sequence>KLLAMDDSRMVNTLEVNLLGVARTMRAFLPGMLQAHQGHFIATASVAGEIAGPTGADYAMTKSGVLGLCEAARRELYGSGVRVSAILPGFIDTPMTHGHVPIRMPGPEIVARACVRLLRHPRPRLVVPGWYRPLIFLNRALPALADRLTRRL</sequence>
<dbReference type="Gene3D" id="3.40.50.720">
    <property type="entry name" value="NAD(P)-binding Rossmann-like Domain"/>
    <property type="match status" value="1"/>
</dbReference>
<dbReference type="GO" id="GO:0016020">
    <property type="term" value="C:membrane"/>
    <property type="evidence" value="ECO:0007669"/>
    <property type="project" value="TreeGrafter"/>
</dbReference>
<keyword evidence="2" id="KW-0560">Oxidoreductase</keyword>
<feature type="non-terminal residue" evidence="3">
    <location>
        <position position="1"/>
    </location>
</feature>
<dbReference type="Pfam" id="PF00106">
    <property type="entry name" value="adh_short"/>
    <property type="match status" value="1"/>
</dbReference>
<accession>T0YII8</accession>
<dbReference type="InterPro" id="IPR020904">
    <property type="entry name" value="Sc_DH/Rdtase_CS"/>
</dbReference>
<name>T0YII8_9ZZZZ</name>
<dbReference type="AlphaFoldDB" id="T0YII8"/>